<keyword evidence="1" id="KW-1133">Transmembrane helix</keyword>
<evidence type="ECO:0000313" key="4">
    <source>
        <dbReference type="Proteomes" id="UP000011910"/>
    </source>
</evidence>
<comment type="caution">
    <text evidence="3">The sequence shown here is derived from an EMBL/GenBank/DDBJ whole genome shotgun (WGS) entry which is preliminary data.</text>
</comment>
<proteinExistence type="predicted"/>
<gene>
    <name evidence="3" type="ORF">ADICEAN_02682</name>
</gene>
<evidence type="ECO:0000259" key="2">
    <source>
        <dbReference type="Pfam" id="PF03779"/>
    </source>
</evidence>
<dbReference type="STRING" id="1279009.ADICEAN_02682"/>
<keyword evidence="1" id="KW-0812">Transmembrane</keyword>
<dbReference type="InterPro" id="IPR005530">
    <property type="entry name" value="SPW"/>
</dbReference>
<dbReference type="eggNOG" id="ENOG5032S5N">
    <property type="taxonomic scope" value="Bacteria"/>
</dbReference>
<organism evidence="3 4">
    <name type="scientific">Cesiribacter andamanensis AMV16</name>
    <dbReference type="NCBI Taxonomy" id="1279009"/>
    <lineage>
        <taxon>Bacteria</taxon>
        <taxon>Pseudomonadati</taxon>
        <taxon>Bacteroidota</taxon>
        <taxon>Cytophagia</taxon>
        <taxon>Cytophagales</taxon>
        <taxon>Cesiribacteraceae</taxon>
        <taxon>Cesiribacter</taxon>
    </lineage>
</organism>
<dbReference type="OrthoDB" id="129082at2"/>
<dbReference type="Proteomes" id="UP000011910">
    <property type="component" value="Unassembled WGS sequence"/>
</dbReference>
<keyword evidence="1" id="KW-0472">Membrane</keyword>
<dbReference type="RefSeq" id="WP_009196072.1">
    <property type="nucleotide sequence ID" value="NZ_AODQ01000070.1"/>
</dbReference>
<feature type="domain" description="SPW repeat-containing integral membrane" evidence="2">
    <location>
        <begin position="11"/>
        <end position="109"/>
    </location>
</feature>
<evidence type="ECO:0000313" key="3">
    <source>
        <dbReference type="EMBL" id="EMR02168.1"/>
    </source>
</evidence>
<evidence type="ECO:0000256" key="1">
    <source>
        <dbReference type="SAM" id="Phobius"/>
    </source>
</evidence>
<dbReference type="EMBL" id="AODQ01000070">
    <property type="protein sequence ID" value="EMR02168.1"/>
    <property type="molecule type" value="Genomic_DNA"/>
</dbReference>
<accession>M7N0E5</accession>
<dbReference type="Pfam" id="PF03779">
    <property type="entry name" value="SPW"/>
    <property type="match status" value="1"/>
</dbReference>
<sequence>MNTNLIPSKTHAFIDYVAAASLIGVPLLLSGKKKGLETYLPMALGAGVLAQSLFTKYELGVKKKISMPRHLQMDYVQGALLAAAPFLFGFRKKSWIPHVAMGVSELAVAFFSKPYPRTL</sequence>
<feature type="transmembrane region" description="Helical" evidence="1">
    <location>
        <begin position="41"/>
        <end position="59"/>
    </location>
</feature>
<keyword evidence="4" id="KW-1185">Reference proteome</keyword>
<feature type="transmembrane region" description="Helical" evidence="1">
    <location>
        <begin position="12"/>
        <end position="29"/>
    </location>
</feature>
<name>M7N0E5_9BACT</name>
<protein>
    <recommendedName>
        <fullName evidence="2">SPW repeat-containing integral membrane domain-containing protein</fullName>
    </recommendedName>
</protein>
<reference evidence="3 4" key="1">
    <citation type="journal article" date="2013" name="Genome Announc.">
        <title>Draft Genome Sequence of Cesiribacter andamanensis Strain AMV16T, Isolated from a Soil Sample from a Mud Volcano in the Andaman Islands, India.</title>
        <authorList>
            <person name="Shivaji S."/>
            <person name="Ara S."/>
            <person name="Begum Z."/>
            <person name="Srinivas T.N."/>
            <person name="Singh A."/>
            <person name="Kumar Pinnaka A."/>
        </authorList>
    </citation>
    <scope>NUCLEOTIDE SEQUENCE [LARGE SCALE GENOMIC DNA]</scope>
    <source>
        <strain evidence="3 4">AMV16</strain>
    </source>
</reference>
<dbReference type="AlphaFoldDB" id="M7N0E5"/>